<accession>A0A1C6J9J1</accession>
<organism evidence="2">
    <name type="scientific">uncultured Anaerotruncus sp</name>
    <dbReference type="NCBI Taxonomy" id="905011"/>
    <lineage>
        <taxon>Bacteria</taxon>
        <taxon>Bacillati</taxon>
        <taxon>Bacillota</taxon>
        <taxon>Clostridia</taxon>
        <taxon>Eubacteriales</taxon>
        <taxon>Oscillospiraceae</taxon>
        <taxon>Anaerotruncus</taxon>
        <taxon>environmental samples</taxon>
    </lineage>
</organism>
<sequence>MKLGKFISVLAVLASAAGVIYLAYNFFKKHCLVCCDGTDGCEYLDAYTEEFGDEDEYDEDDCATCCCDDCCAAAGDDEAEEEDAPAVGEDVAADDEGEDLL</sequence>
<evidence type="ECO:0000313" key="2">
    <source>
        <dbReference type="EMBL" id="SCJ78668.1"/>
    </source>
</evidence>
<dbReference type="EMBL" id="FMHG01000001">
    <property type="protein sequence ID" value="SCJ78668.1"/>
    <property type="molecule type" value="Genomic_DNA"/>
</dbReference>
<feature type="compositionally biased region" description="Acidic residues" evidence="1">
    <location>
        <begin position="91"/>
        <end position="101"/>
    </location>
</feature>
<protein>
    <submittedName>
        <fullName evidence="2">Uncharacterized protein</fullName>
    </submittedName>
</protein>
<feature type="region of interest" description="Disordered" evidence="1">
    <location>
        <begin position="78"/>
        <end position="101"/>
    </location>
</feature>
<proteinExistence type="predicted"/>
<gene>
    <name evidence="2" type="ORF">SAMEA3545359_02012</name>
</gene>
<reference evidence="2" key="1">
    <citation type="submission" date="2015-09" db="EMBL/GenBank/DDBJ databases">
        <authorList>
            <consortium name="Pathogen Informatics"/>
        </authorList>
    </citation>
    <scope>NUCLEOTIDE SEQUENCE</scope>
    <source>
        <strain evidence="2">2789STDY5834896</strain>
    </source>
</reference>
<name>A0A1C6J9J1_9FIRM</name>
<evidence type="ECO:0000256" key="1">
    <source>
        <dbReference type="SAM" id="MobiDB-lite"/>
    </source>
</evidence>
<dbReference type="AlphaFoldDB" id="A0A1C6J9J1"/>